<dbReference type="SUPFAM" id="SSF81383">
    <property type="entry name" value="F-box domain"/>
    <property type="match status" value="1"/>
</dbReference>
<dbReference type="InterPro" id="IPR050796">
    <property type="entry name" value="SCF_F-box_component"/>
</dbReference>
<dbReference type="AlphaFoldDB" id="A0A445KC42"/>
<protein>
    <submittedName>
        <fullName evidence="2">F-box/kelch-repeat protein</fullName>
    </submittedName>
</protein>
<dbReference type="Pfam" id="PF00646">
    <property type="entry name" value="F-box"/>
    <property type="match status" value="1"/>
</dbReference>
<dbReference type="Pfam" id="PF07734">
    <property type="entry name" value="FBA_1"/>
    <property type="match status" value="1"/>
</dbReference>
<dbReference type="InterPro" id="IPR036047">
    <property type="entry name" value="F-box-like_dom_sf"/>
</dbReference>
<dbReference type="Gene3D" id="1.20.1280.50">
    <property type="match status" value="1"/>
</dbReference>
<accession>A0A445KC42</accession>
<organism evidence="2 3">
    <name type="scientific">Glycine soja</name>
    <name type="common">Wild soybean</name>
    <dbReference type="NCBI Taxonomy" id="3848"/>
    <lineage>
        <taxon>Eukaryota</taxon>
        <taxon>Viridiplantae</taxon>
        <taxon>Streptophyta</taxon>
        <taxon>Embryophyta</taxon>
        <taxon>Tracheophyta</taxon>
        <taxon>Spermatophyta</taxon>
        <taxon>Magnoliopsida</taxon>
        <taxon>eudicotyledons</taxon>
        <taxon>Gunneridae</taxon>
        <taxon>Pentapetalae</taxon>
        <taxon>rosids</taxon>
        <taxon>fabids</taxon>
        <taxon>Fabales</taxon>
        <taxon>Fabaceae</taxon>
        <taxon>Papilionoideae</taxon>
        <taxon>50 kb inversion clade</taxon>
        <taxon>NPAAA clade</taxon>
        <taxon>indigoferoid/millettioid clade</taxon>
        <taxon>Phaseoleae</taxon>
        <taxon>Glycine</taxon>
        <taxon>Glycine subgen. Soja</taxon>
    </lineage>
</organism>
<evidence type="ECO:0000313" key="2">
    <source>
        <dbReference type="EMBL" id="RZC08357.1"/>
    </source>
</evidence>
<dbReference type="InterPro" id="IPR006527">
    <property type="entry name" value="F-box-assoc_dom_typ1"/>
</dbReference>
<name>A0A445KC42_GLYSO</name>
<dbReference type="PANTHER" id="PTHR31672:SF13">
    <property type="entry name" value="F-BOX PROTEIN CPR30-LIKE"/>
    <property type="match status" value="1"/>
</dbReference>
<dbReference type="EMBL" id="QZWG01000006">
    <property type="protein sequence ID" value="RZC08357.1"/>
    <property type="molecule type" value="Genomic_DNA"/>
</dbReference>
<dbReference type="Proteomes" id="UP000289340">
    <property type="component" value="Chromosome 6"/>
</dbReference>
<dbReference type="SMART" id="SM00256">
    <property type="entry name" value="FBOX"/>
    <property type="match status" value="1"/>
</dbReference>
<sequence length="356" mass="40799">MKSKQFTLPLAPTLPDELMEEILLRLPVRCLVRFKCVCKSWLSLISDPQFAKSHYDLAFALTHRLILCCETNSIDIEAPLNDDSTELTLHFPNPSPAHIQEYVPINVVGSCRGFLLLNTELFDIIYFIIWNPSTGLKKRFSKPLCLKFSYLCGIGYDSSTDDYVVVLLSGKEIHCFSSRSNSWSCTTSTVLYSPMGGYFDHGFLLNGALHWLVQSHDFNVKIIVFDVMERRLSEIPLPRQLKENRLYHLRVLGGCLCLSLCFSTGYPKLWIMKEYKVQSSWTVLFGFSTFLDGPNDFAPICSTKNGEILAYDCENKILMRLSDKGKRLEQRRTRCNHIFMHSESLISLSSNEEEQQ</sequence>
<reference evidence="2 3" key="1">
    <citation type="submission" date="2018-09" db="EMBL/GenBank/DDBJ databases">
        <title>A high-quality reference genome of wild soybean provides a powerful tool to mine soybean genomes.</title>
        <authorList>
            <person name="Xie M."/>
            <person name="Chung C.Y.L."/>
            <person name="Li M.-W."/>
            <person name="Wong F.-L."/>
            <person name="Chan T.-F."/>
            <person name="Lam H.-M."/>
        </authorList>
    </citation>
    <scope>NUCLEOTIDE SEQUENCE [LARGE SCALE GENOMIC DNA]</scope>
    <source>
        <strain evidence="3">cv. W05</strain>
        <tissue evidence="2">Hypocotyl of etiolated seedlings</tissue>
    </source>
</reference>
<dbReference type="SMR" id="A0A445KC42"/>
<feature type="domain" description="F-box" evidence="1">
    <location>
        <begin position="8"/>
        <end position="54"/>
    </location>
</feature>
<dbReference type="NCBIfam" id="TIGR01640">
    <property type="entry name" value="F_box_assoc_1"/>
    <property type="match status" value="1"/>
</dbReference>
<gene>
    <name evidence="2" type="ORF">D0Y65_015197</name>
</gene>
<dbReference type="SUPFAM" id="SSF101898">
    <property type="entry name" value="NHL repeat"/>
    <property type="match status" value="1"/>
</dbReference>
<dbReference type="PROSITE" id="PS50181">
    <property type="entry name" value="FBOX"/>
    <property type="match status" value="1"/>
</dbReference>
<keyword evidence="3" id="KW-1185">Reference proteome</keyword>
<dbReference type="PANTHER" id="PTHR31672">
    <property type="entry name" value="BNACNNG10540D PROTEIN"/>
    <property type="match status" value="1"/>
</dbReference>
<dbReference type="InterPro" id="IPR017451">
    <property type="entry name" value="F-box-assoc_interact_dom"/>
</dbReference>
<evidence type="ECO:0000313" key="3">
    <source>
        <dbReference type="Proteomes" id="UP000289340"/>
    </source>
</evidence>
<comment type="caution">
    <text evidence="2">The sequence shown here is derived from an EMBL/GenBank/DDBJ whole genome shotgun (WGS) entry which is preliminary data.</text>
</comment>
<proteinExistence type="predicted"/>
<evidence type="ECO:0000259" key="1">
    <source>
        <dbReference type="PROSITE" id="PS50181"/>
    </source>
</evidence>
<dbReference type="CDD" id="cd22157">
    <property type="entry name" value="F-box_AtFBW1-like"/>
    <property type="match status" value="1"/>
</dbReference>
<dbReference type="InterPro" id="IPR001810">
    <property type="entry name" value="F-box_dom"/>
</dbReference>